<proteinExistence type="predicted"/>
<protein>
    <submittedName>
        <fullName evidence="1">Uncharacterized protein</fullName>
    </submittedName>
</protein>
<dbReference type="HOGENOM" id="CLU_1289324_0_0_1"/>
<dbReference type="EMBL" id="AM920436">
    <property type="protein sequence ID" value="CAP97180.1"/>
    <property type="molecule type" value="Genomic_DNA"/>
</dbReference>
<dbReference type="AlphaFoldDB" id="B6HHT5"/>
<name>B6HHT5_PENRW</name>
<evidence type="ECO:0000313" key="2">
    <source>
        <dbReference type="Proteomes" id="UP000000724"/>
    </source>
</evidence>
<evidence type="ECO:0000313" key="1">
    <source>
        <dbReference type="EMBL" id="CAP97180.1"/>
    </source>
</evidence>
<organism evidence="1 2">
    <name type="scientific">Penicillium rubens (strain ATCC 28089 / DSM 1075 / NRRL 1951 / Wisconsin 54-1255)</name>
    <name type="common">Penicillium chrysogenum</name>
    <dbReference type="NCBI Taxonomy" id="500485"/>
    <lineage>
        <taxon>Eukaryota</taxon>
        <taxon>Fungi</taxon>
        <taxon>Dikarya</taxon>
        <taxon>Ascomycota</taxon>
        <taxon>Pezizomycotina</taxon>
        <taxon>Eurotiomycetes</taxon>
        <taxon>Eurotiomycetidae</taxon>
        <taxon>Eurotiales</taxon>
        <taxon>Aspergillaceae</taxon>
        <taxon>Penicillium</taxon>
        <taxon>Penicillium chrysogenum species complex</taxon>
    </lineage>
</organism>
<dbReference type="VEuPathDB" id="FungiDB:PCH_Pc21g22830"/>
<keyword evidence="2" id="KW-1185">Reference proteome</keyword>
<gene>
    <name evidence="1" type="ORF">Pc21g22830</name>
    <name evidence="1" type="ORF">PCH_Pc21g22830</name>
</gene>
<dbReference type="Proteomes" id="UP000000724">
    <property type="component" value="Contig Pc00c21"/>
</dbReference>
<reference evidence="1 2" key="1">
    <citation type="journal article" date="2008" name="Nat. Biotechnol.">
        <title>Genome sequencing and analysis of the filamentous fungus Penicillium chrysogenum.</title>
        <authorList>
            <person name="van den Berg M.A."/>
            <person name="Albang R."/>
            <person name="Albermann K."/>
            <person name="Badger J.H."/>
            <person name="Daran J.-M."/>
            <person name="Driessen A.J.M."/>
            <person name="Garcia-Estrada C."/>
            <person name="Fedorova N.D."/>
            <person name="Harris D.M."/>
            <person name="Heijne W.H.M."/>
            <person name="Joardar V.S."/>
            <person name="Kiel J.A.K.W."/>
            <person name="Kovalchuk A."/>
            <person name="Martin J.F."/>
            <person name="Nierman W.C."/>
            <person name="Nijland J.G."/>
            <person name="Pronk J.T."/>
            <person name="Roubos J.A."/>
            <person name="van der Klei I.J."/>
            <person name="van Peij N.N.M.E."/>
            <person name="Veenhuis M."/>
            <person name="von Doehren H."/>
            <person name="Wagner C."/>
            <person name="Wortman J.R."/>
            <person name="Bovenberg R.A.L."/>
        </authorList>
    </citation>
    <scope>NUCLEOTIDE SEQUENCE [LARGE SCALE GENOMIC DNA]</scope>
    <source>
        <strain evidence="2">ATCC 28089 / DSM 1075 / NRRL 1951 / Wisconsin 54-1255</strain>
    </source>
</reference>
<accession>B6HHT5</accession>
<sequence>MSGGDVRGNIRRGGACRLNSHVSYDLGRLGRTTGVHHGRGRIQYCNRLIGWDKRVCRNFQVMRLDLGPWNEPKLMRGNFAGITHGPSCGAARVANAIGYNIFSPKYSVVRSQEDLGHANAVGEHSCLKNENKQKKVVYNLGMEELTPVTQKSEMRAFVWEKKASFSYWRETAGKPPSKLEMYAFVWEQRASFYDNPITSAETPTWAPGHLGSVL</sequence>